<evidence type="ECO:0000313" key="2">
    <source>
        <dbReference type="Proteomes" id="UP001234989"/>
    </source>
</evidence>
<proteinExistence type="predicted"/>
<dbReference type="EMBL" id="CP133612">
    <property type="protein sequence ID" value="WMV10571.1"/>
    <property type="molecule type" value="Genomic_DNA"/>
</dbReference>
<name>A0AAF0PXY8_SOLVR</name>
<dbReference type="AlphaFoldDB" id="A0AAF0PXY8"/>
<sequence length="92" mass="10815">MLDRYTNNKDLKAQNLTLVGTSQHTLEPECLMVGHENEFEMMQDQHAREARELEVVLIVWMGALARQPWLTKFIMINSLCLDLKFVQKLLFH</sequence>
<reference evidence="1" key="1">
    <citation type="submission" date="2023-08" db="EMBL/GenBank/DDBJ databases">
        <title>A de novo genome assembly of Solanum verrucosum Schlechtendal, a Mexican diploid species geographically isolated from the other diploid A-genome species in potato relatives.</title>
        <authorList>
            <person name="Hosaka K."/>
        </authorList>
    </citation>
    <scope>NUCLEOTIDE SEQUENCE</scope>
    <source>
        <tissue evidence="1">Young leaves</tissue>
    </source>
</reference>
<accession>A0AAF0PXY8</accession>
<gene>
    <name evidence="1" type="ORF">MTR67_003956</name>
</gene>
<keyword evidence="2" id="KW-1185">Reference proteome</keyword>
<evidence type="ECO:0000313" key="1">
    <source>
        <dbReference type="EMBL" id="WMV10571.1"/>
    </source>
</evidence>
<protein>
    <submittedName>
        <fullName evidence="1">Uncharacterized protein</fullName>
    </submittedName>
</protein>
<organism evidence="1 2">
    <name type="scientific">Solanum verrucosum</name>
    <dbReference type="NCBI Taxonomy" id="315347"/>
    <lineage>
        <taxon>Eukaryota</taxon>
        <taxon>Viridiplantae</taxon>
        <taxon>Streptophyta</taxon>
        <taxon>Embryophyta</taxon>
        <taxon>Tracheophyta</taxon>
        <taxon>Spermatophyta</taxon>
        <taxon>Magnoliopsida</taxon>
        <taxon>eudicotyledons</taxon>
        <taxon>Gunneridae</taxon>
        <taxon>Pentapetalae</taxon>
        <taxon>asterids</taxon>
        <taxon>lamiids</taxon>
        <taxon>Solanales</taxon>
        <taxon>Solanaceae</taxon>
        <taxon>Solanoideae</taxon>
        <taxon>Solaneae</taxon>
        <taxon>Solanum</taxon>
    </lineage>
</organism>
<dbReference type="Proteomes" id="UP001234989">
    <property type="component" value="Chromosome 1"/>
</dbReference>